<proteinExistence type="predicted"/>
<evidence type="ECO:0000313" key="2">
    <source>
        <dbReference type="Proteomes" id="UP000028990"/>
    </source>
</evidence>
<accession>A0A091DQ45</accession>
<dbReference type="Proteomes" id="UP000028990">
    <property type="component" value="Unassembled WGS sequence"/>
</dbReference>
<evidence type="ECO:0000313" key="1">
    <source>
        <dbReference type="EMBL" id="KFO32390.1"/>
    </source>
</evidence>
<reference evidence="1 2" key="1">
    <citation type="submission" date="2013-11" db="EMBL/GenBank/DDBJ databases">
        <title>The Damaraland mole rat (Fukomys damarensis) genome and evolution of African mole rats.</title>
        <authorList>
            <person name="Gladyshev V.N."/>
            <person name="Fang X."/>
        </authorList>
    </citation>
    <scope>NUCLEOTIDE SEQUENCE [LARGE SCALE GENOMIC DNA]</scope>
    <source>
        <tissue evidence="1">Liver</tissue>
    </source>
</reference>
<dbReference type="AlphaFoldDB" id="A0A091DQ45"/>
<sequence length="90" mass="10826">MCFHHSEERPFKCDCCDYSCKNMIDLQKNLDTRSKGQAYSNNLTVHLRKKYQFRWPSGHSCFQFKEHKDGYMQLLLARYESVELTQQLLQ</sequence>
<keyword evidence="2" id="KW-1185">Reference proteome</keyword>
<organism evidence="1 2">
    <name type="scientific">Fukomys damarensis</name>
    <name type="common">Damaraland mole rat</name>
    <name type="synonym">Cryptomys damarensis</name>
    <dbReference type="NCBI Taxonomy" id="885580"/>
    <lineage>
        <taxon>Eukaryota</taxon>
        <taxon>Metazoa</taxon>
        <taxon>Chordata</taxon>
        <taxon>Craniata</taxon>
        <taxon>Vertebrata</taxon>
        <taxon>Euteleostomi</taxon>
        <taxon>Mammalia</taxon>
        <taxon>Eutheria</taxon>
        <taxon>Euarchontoglires</taxon>
        <taxon>Glires</taxon>
        <taxon>Rodentia</taxon>
        <taxon>Hystricomorpha</taxon>
        <taxon>Bathyergidae</taxon>
        <taxon>Fukomys</taxon>
    </lineage>
</organism>
<protein>
    <submittedName>
        <fullName evidence="1">Histone H4 transcription factor</fullName>
    </submittedName>
</protein>
<name>A0A091DQ45_FUKDA</name>
<gene>
    <name evidence="1" type="ORF">H920_06203</name>
</gene>
<dbReference type="EMBL" id="KN122175">
    <property type="protein sequence ID" value="KFO32390.1"/>
    <property type="molecule type" value="Genomic_DNA"/>
</dbReference>